<sequence>VCLAIFIMRLQADSNPRFFQAFILIWNWSNHKTLFQNITKDHR</sequence>
<feature type="non-terminal residue" evidence="1">
    <location>
        <position position="1"/>
    </location>
</feature>
<protein>
    <submittedName>
        <fullName evidence="1">Uncharacterized protein</fullName>
    </submittedName>
</protein>
<dbReference type="EMBL" id="UINC01084097">
    <property type="protein sequence ID" value="SVC30419.1"/>
    <property type="molecule type" value="Genomic_DNA"/>
</dbReference>
<evidence type="ECO:0000313" key="1">
    <source>
        <dbReference type="EMBL" id="SVC30419.1"/>
    </source>
</evidence>
<name>A0A382L1F3_9ZZZZ</name>
<reference evidence="1" key="1">
    <citation type="submission" date="2018-05" db="EMBL/GenBank/DDBJ databases">
        <authorList>
            <person name="Lanie J.A."/>
            <person name="Ng W.-L."/>
            <person name="Kazmierczak K.M."/>
            <person name="Andrzejewski T.M."/>
            <person name="Davidsen T.M."/>
            <person name="Wayne K.J."/>
            <person name="Tettelin H."/>
            <person name="Glass J.I."/>
            <person name="Rusch D."/>
            <person name="Podicherti R."/>
            <person name="Tsui H.-C.T."/>
            <person name="Winkler M.E."/>
        </authorList>
    </citation>
    <scope>NUCLEOTIDE SEQUENCE</scope>
</reference>
<proteinExistence type="predicted"/>
<organism evidence="1">
    <name type="scientific">marine metagenome</name>
    <dbReference type="NCBI Taxonomy" id="408172"/>
    <lineage>
        <taxon>unclassified sequences</taxon>
        <taxon>metagenomes</taxon>
        <taxon>ecological metagenomes</taxon>
    </lineage>
</organism>
<gene>
    <name evidence="1" type="ORF">METZ01_LOCUS283273</name>
</gene>
<dbReference type="AlphaFoldDB" id="A0A382L1F3"/>
<accession>A0A382L1F3</accession>